<evidence type="ECO:0000256" key="1">
    <source>
        <dbReference type="ARBA" id="ARBA00006400"/>
    </source>
</evidence>
<proteinExistence type="inferred from homology"/>
<dbReference type="Gene3D" id="1.25.40.10">
    <property type="entry name" value="Tetratricopeptide repeat domain"/>
    <property type="match status" value="1"/>
</dbReference>
<dbReference type="PANTHER" id="PTHR31859:SF3">
    <property type="entry name" value="TETRATRICOPEPTIDE REPEAT PROTEIN 39A"/>
    <property type="match status" value="1"/>
</dbReference>
<dbReference type="SUPFAM" id="SSF48452">
    <property type="entry name" value="TPR-like"/>
    <property type="match status" value="1"/>
</dbReference>
<protein>
    <recommendedName>
        <fullName evidence="5">Tetratricopeptide repeat domain 39A</fullName>
    </recommendedName>
</protein>
<comment type="similarity">
    <text evidence="1">Belongs to the TTC39 family.</text>
</comment>
<dbReference type="Pfam" id="PF10300">
    <property type="entry name" value="Iml2-TPR_39"/>
    <property type="match status" value="2"/>
</dbReference>
<reference evidence="3" key="2">
    <citation type="submission" date="2025-09" db="UniProtKB">
        <authorList>
            <consortium name="Ensembl"/>
        </authorList>
    </citation>
    <scope>IDENTIFICATION</scope>
</reference>
<evidence type="ECO:0000313" key="4">
    <source>
        <dbReference type="Proteomes" id="UP000694428"/>
    </source>
</evidence>
<accession>A0A8C9FG48</accession>
<keyword evidence="4" id="KW-1185">Reference proteome</keyword>
<evidence type="ECO:0008006" key="5">
    <source>
        <dbReference type="Google" id="ProtNLM"/>
    </source>
</evidence>
<reference evidence="3" key="1">
    <citation type="submission" date="2025-08" db="UniProtKB">
        <authorList>
            <consortium name="Ensembl"/>
        </authorList>
    </citation>
    <scope>IDENTIFICATION</scope>
</reference>
<evidence type="ECO:0000256" key="2">
    <source>
        <dbReference type="ARBA" id="ARBA00022803"/>
    </source>
</evidence>
<dbReference type="InterPro" id="IPR019412">
    <property type="entry name" value="IML2/TPR_39"/>
</dbReference>
<evidence type="ECO:0000313" key="3">
    <source>
        <dbReference type="Ensembl" id="ENSPSTP00000014574.1"/>
    </source>
</evidence>
<dbReference type="Ensembl" id="ENSPSTT00000015292.1">
    <property type="protein sequence ID" value="ENSPSTP00000014574.1"/>
    <property type="gene ID" value="ENSPSTG00000010279.1"/>
</dbReference>
<dbReference type="Proteomes" id="UP000694428">
    <property type="component" value="Unplaced"/>
</dbReference>
<organism evidence="3 4">
    <name type="scientific">Pavo cristatus</name>
    <name type="common">Indian peafowl</name>
    <name type="synonym">Blue peafowl</name>
    <dbReference type="NCBI Taxonomy" id="9049"/>
    <lineage>
        <taxon>Eukaryota</taxon>
        <taxon>Metazoa</taxon>
        <taxon>Chordata</taxon>
        <taxon>Craniata</taxon>
        <taxon>Vertebrata</taxon>
        <taxon>Euteleostomi</taxon>
        <taxon>Archelosauria</taxon>
        <taxon>Archosauria</taxon>
        <taxon>Dinosauria</taxon>
        <taxon>Saurischia</taxon>
        <taxon>Theropoda</taxon>
        <taxon>Coelurosauria</taxon>
        <taxon>Aves</taxon>
        <taxon>Neognathae</taxon>
        <taxon>Galloanserae</taxon>
        <taxon>Galliformes</taxon>
        <taxon>Phasianidae</taxon>
        <taxon>Phasianinae</taxon>
        <taxon>Pavo</taxon>
    </lineage>
</organism>
<keyword evidence="2" id="KW-0802">TPR repeat</keyword>
<sequence>MFLELDLYLFFKVIKTKTKDSMYHALTYATILEMQAMMTFDPQDIMNAGNTMKEAQATCQKTSSPTSFSKDFIKGGIKVRNSYQTYRYVRVVIKLSVLFECLWFFSNPLSSSPLSAQERGLLQLQEGASSYSFRSVLCTMLLLCYHTFMTFVLGTGKGNVEEAERLLKPYLARYPKGAIFLFFAGRIETLKGNIDAAVNRYEECCEAQQYWKQFHHMCYWELMWCFTYKRQWKMAFFYADLLSKENTWSKESLYSSKKFSETCHLLHLAATELLADDQCVIKLLKGLCLKHLGKISEAEGHFNYIYLNEKKIKYDHYLIPNALLELALLYLDQDRREEAIKLLERAKQNYKNYSMETRTHFRIQAALHQAKSAPENGMHSGASAVS</sequence>
<dbReference type="AlphaFoldDB" id="A0A8C9FG48"/>
<name>A0A8C9FG48_PAVCR</name>
<dbReference type="PANTHER" id="PTHR31859">
    <property type="entry name" value="TETRATRICOPEPTIDE REPEAT PROTEIN 39 FAMILY MEMBER"/>
    <property type="match status" value="1"/>
</dbReference>
<dbReference type="InterPro" id="IPR011990">
    <property type="entry name" value="TPR-like_helical_dom_sf"/>
</dbReference>